<dbReference type="PROSITE" id="PS50937">
    <property type="entry name" value="HTH_MERR_2"/>
    <property type="match status" value="1"/>
</dbReference>
<evidence type="ECO:0000256" key="4">
    <source>
        <dbReference type="ARBA" id="ARBA00023163"/>
    </source>
</evidence>
<keyword evidence="1" id="KW-0678">Repressor</keyword>
<evidence type="ECO:0000313" key="7">
    <source>
        <dbReference type="EMBL" id="GAA0468559.1"/>
    </source>
</evidence>
<evidence type="ECO:0000256" key="1">
    <source>
        <dbReference type="ARBA" id="ARBA00022491"/>
    </source>
</evidence>
<dbReference type="SUPFAM" id="SSF46955">
    <property type="entry name" value="Putative DNA-binding domain"/>
    <property type="match status" value="1"/>
</dbReference>
<name>A0ABP3K0K5_9BACI</name>
<dbReference type="PANTHER" id="PTHR30204">
    <property type="entry name" value="REDOX-CYCLING DRUG-SENSING TRANSCRIPTIONAL ACTIVATOR SOXR"/>
    <property type="match status" value="1"/>
</dbReference>
<organism evidence="7 8">
    <name type="scientific">Alkalibacillus silvisoli</name>
    <dbReference type="NCBI Taxonomy" id="392823"/>
    <lineage>
        <taxon>Bacteria</taxon>
        <taxon>Bacillati</taxon>
        <taxon>Bacillota</taxon>
        <taxon>Bacilli</taxon>
        <taxon>Bacillales</taxon>
        <taxon>Bacillaceae</taxon>
        <taxon>Alkalibacillus</taxon>
    </lineage>
</organism>
<feature type="coiled-coil region" evidence="5">
    <location>
        <begin position="81"/>
        <end position="129"/>
    </location>
</feature>
<sequence>MTVAMYSISDLAQQFNVSTRTIRYYEEVGLLKPKRNQSGHRQFTKKEQTQLQLIFRGKKYGFNLDEIKEMVLLFEEDPTGKEQLKRTVEYGEDKIKEVSKRIEELNEMKGEMEQLMQVFHDELNKLEEE</sequence>
<accession>A0ABP3K0K5</accession>
<protein>
    <submittedName>
        <fullName evidence="7">MerR family transcriptional regulator</fullName>
    </submittedName>
</protein>
<gene>
    <name evidence="7" type="ORF">GCM10008935_25530</name>
</gene>
<keyword evidence="4" id="KW-0804">Transcription</keyword>
<evidence type="ECO:0000256" key="3">
    <source>
        <dbReference type="ARBA" id="ARBA00023125"/>
    </source>
</evidence>
<dbReference type="EMBL" id="BAAACZ010000024">
    <property type="protein sequence ID" value="GAA0468559.1"/>
    <property type="molecule type" value="Genomic_DNA"/>
</dbReference>
<dbReference type="InterPro" id="IPR000551">
    <property type="entry name" value="MerR-type_HTH_dom"/>
</dbReference>
<comment type="caution">
    <text evidence="7">The sequence shown here is derived from an EMBL/GenBank/DDBJ whole genome shotgun (WGS) entry which is preliminary data.</text>
</comment>
<evidence type="ECO:0000259" key="6">
    <source>
        <dbReference type="PROSITE" id="PS50937"/>
    </source>
</evidence>
<evidence type="ECO:0000256" key="2">
    <source>
        <dbReference type="ARBA" id="ARBA00023015"/>
    </source>
</evidence>
<dbReference type="PANTHER" id="PTHR30204:SF69">
    <property type="entry name" value="MERR-FAMILY TRANSCRIPTIONAL REGULATOR"/>
    <property type="match status" value="1"/>
</dbReference>
<dbReference type="InterPro" id="IPR047057">
    <property type="entry name" value="MerR_fam"/>
</dbReference>
<dbReference type="Pfam" id="PF13411">
    <property type="entry name" value="MerR_1"/>
    <property type="match status" value="1"/>
</dbReference>
<dbReference type="Proteomes" id="UP001500740">
    <property type="component" value="Unassembled WGS sequence"/>
</dbReference>
<dbReference type="SMART" id="SM00422">
    <property type="entry name" value="HTH_MERR"/>
    <property type="match status" value="1"/>
</dbReference>
<reference evidence="8" key="1">
    <citation type="journal article" date="2019" name="Int. J. Syst. Evol. Microbiol.">
        <title>The Global Catalogue of Microorganisms (GCM) 10K type strain sequencing project: providing services to taxonomists for standard genome sequencing and annotation.</title>
        <authorList>
            <consortium name="The Broad Institute Genomics Platform"/>
            <consortium name="The Broad Institute Genome Sequencing Center for Infectious Disease"/>
            <person name="Wu L."/>
            <person name="Ma J."/>
        </authorList>
    </citation>
    <scope>NUCLEOTIDE SEQUENCE [LARGE SCALE GENOMIC DNA]</scope>
    <source>
        <strain evidence="8">JCM 14193</strain>
    </source>
</reference>
<feature type="domain" description="HTH merR-type" evidence="6">
    <location>
        <begin position="5"/>
        <end position="73"/>
    </location>
</feature>
<proteinExistence type="predicted"/>
<dbReference type="InterPro" id="IPR009061">
    <property type="entry name" value="DNA-bd_dom_put_sf"/>
</dbReference>
<keyword evidence="5" id="KW-0175">Coiled coil</keyword>
<dbReference type="Gene3D" id="1.10.1660.10">
    <property type="match status" value="1"/>
</dbReference>
<evidence type="ECO:0000256" key="5">
    <source>
        <dbReference type="SAM" id="Coils"/>
    </source>
</evidence>
<evidence type="ECO:0000313" key="8">
    <source>
        <dbReference type="Proteomes" id="UP001500740"/>
    </source>
</evidence>
<keyword evidence="2" id="KW-0805">Transcription regulation</keyword>
<keyword evidence="8" id="KW-1185">Reference proteome</keyword>
<keyword evidence="3" id="KW-0238">DNA-binding</keyword>